<dbReference type="AlphaFoldDB" id="A0A7C3ZMY0"/>
<accession>A0A7C3ZMY0</accession>
<protein>
    <submittedName>
        <fullName evidence="1">Uncharacterized protein</fullName>
    </submittedName>
</protein>
<comment type="caution">
    <text evidence="1">The sequence shown here is derived from an EMBL/GenBank/DDBJ whole genome shotgun (WGS) entry which is preliminary data.</text>
</comment>
<organism evidence="1">
    <name type="scientific">Planktothricoides sp. SpSt-374</name>
    <dbReference type="NCBI Taxonomy" id="2282167"/>
    <lineage>
        <taxon>Bacteria</taxon>
        <taxon>Bacillati</taxon>
        <taxon>Cyanobacteriota</taxon>
        <taxon>Cyanophyceae</taxon>
        <taxon>Oscillatoriophycideae</taxon>
        <taxon>Oscillatoriales</taxon>
        <taxon>Oscillatoriaceae</taxon>
        <taxon>Planktothricoides</taxon>
    </lineage>
</organism>
<gene>
    <name evidence="1" type="ORF">ENR15_20145</name>
</gene>
<proteinExistence type="predicted"/>
<name>A0A7C3ZMY0_9CYAN</name>
<dbReference type="EMBL" id="DSPX01000201">
    <property type="protein sequence ID" value="HGG02885.1"/>
    <property type="molecule type" value="Genomic_DNA"/>
</dbReference>
<sequence length="65" mass="7493">MLVILMEEQMLTPAQVCQNCLLADRSGQPRWRDGHLTCGHAISTERIHQPDQYECQMGFRIAHVK</sequence>
<evidence type="ECO:0000313" key="1">
    <source>
        <dbReference type="EMBL" id="HGG02885.1"/>
    </source>
</evidence>
<reference evidence="1" key="1">
    <citation type="journal article" date="2020" name="mSystems">
        <title>Genome- and Community-Level Interaction Insights into Carbon Utilization and Element Cycling Functions of Hydrothermarchaeota in Hydrothermal Sediment.</title>
        <authorList>
            <person name="Zhou Z."/>
            <person name="Liu Y."/>
            <person name="Xu W."/>
            <person name="Pan J."/>
            <person name="Luo Z.H."/>
            <person name="Li M."/>
        </authorList>
    </citation>
    <scope>NUCLEOTIDE SEQUENCE [LARGE SCALE GENOMIC DNA]</scope>
    <source>
        <strain evidence="1">SpSt-374</strain>
    </source>
</reference>